<feature type="domain" description="2Fe-2S ferredoxin-type" evidence="9">
    <location>
        <begin position="255"/>
        <end position="340"/>
    </location>
</feature>
<comment type="caution">
    <text evidence="11">The sequence shown here is derived from an EMBL/GenBank/DDBJ whole genome shotgun (WGS) entry which is preliminary data.</text>
</comment>
<feature type="domain" description="FAD-binding FR-type" evidence="10">
    <location>
        <begin position="17"/>
        <end position="119"/>
    </location>
</feature>
<dbReference type="AlphaFoldDB" id="A0A246WLP4"/>
<dbReference type="PANTHER" id="PTHR47354:SF1">
    <property type="entry name" value="CARNITINE MONOOXYGENASE REDUCTASE SUBUNIT"/>
    <property type="match status" value="1"/>
</dbReference>
<keyword evidence="3" id="KW-0288">FMN</keyword>
<dbReference type="InterPro" id="IPR001041">
    <property type="entry name" value="2Fe-2S_ferredoxin-type"/>
</dbReference>
<reference evidence="11 12" key="1">
    <citation type="submission" date="2017-06" db="EMBL/GenBank/DDBJ databases">
        <title>Herbaspirillum phytohormonus sp. nov., isolated from the root nodule of Robinia pseudoacacia in lead-zinc mine.</title>
        <authorList>
            <person name="Fan M."/>
            <person name="Lin Y."/>
        </authorList>
    </citation>
    <scope>NUCLEOTIDE SEQUENCE [LARGE SCALE GENOMIC DNA]</scope>
    <source>
        <strain evidence="11 12">HZ10</strain>
    </source>
</reference>
<sequence length="340" mass="35454">MNAVADAAVEARADASAALLRLRVAEVRDIAADIRLFELRAPEGAALPPWTPGAHLRLHLADQLARSYSLCNTPQQRDSYLIAVKREAASRGGSAHLHAKVREGDFLLAAPPGNAFALEEDARAPLLLAAGIGITPIYAMAADLAQRGRRHRVHYFARSLGHAAFFHELAAMPAGLSLHLGLDTVETEAAIGAALAAAAISTPLYLCGPAPFIDAARRCAQRRGWRDADVHFELFAAPGGNAAAPVDLAGADGAFELVLQRSGVSCVVPPGQSIVAAAARAGVQIATSCGEGFCGSCESAVLEGIPEHRDSVLSAAEKSSGRRIMPCVSRCAGARLVLDL</sequence>
<dbReference type="InterPro" id="IPR050415">
    <property type="entry name" value="MRET"/>
</dbReference>
<evidence type="ECO:0000256" key="5">
    <source>
        <dbReference type="ARBA" id="ARBA00022723"/>
    </source>
</evidence>
<dbReference type="PANTHER" id="PTHR47354">
    <property type="entry name" value="NADH OXIDOREDUCTASE HCR"/>
    <property type="match status" value="1"/>
</dbReference>
<dbReference type="GO" id="GO:0046872">
    <property type="term" value="F:metal ion binding"/>
    <property type="evidence" value="ECO:0007669"/>
    <property type="project" value="UniProtKB-KW"/>
</dbReference>
<keyword evidence="4" id="KW-0001">2Fe-2S</keyword>
<name>A0A246WLP4_9BURK</name>
<dbReference type="Gene3D" id="2.40.30.10">
    <property type="entry name" value="Translation factors"/>
    <property type="match status" value="1"/>
</dbReference>
<dbReference type="EMBL" id="NJGU01000011">
    <property type="protein sequence ID" value="OWY27269.1"/>
    <property type="molecule type" value="Genomic_DNA"/>
</dbReference>
<dbReference type="InterPro" id="IPR039261">
    <property type="entry name" value="FNR_nucleotide-bd"/>
</dbReference>
<dbReference type="PROSITE" id="PS51384">
    <property type="entry name" value="FAD_FR"/>
    <property type="match status" value="1"/>
</dbReference>
<protein>
    <submittedName>
        <fullName evidence="11">Flavodoxin reductase</fullName>
    </submittedName>
</protein>
<dbReference type="PROSITE" id="PS51085">
    <property type="entry name" value="2FE2S_FER_2"/>
    <property type="match status" value="1"/>
</dbReference>
<dbReference type="PROSITE" id="PS00197">
    <property type="entry name" value="2FE2S_FER_1"/>
    <property type="match status" value="1"/>
</dbReference>
<evidence type="ECO:0000256" key="3">
    <source>
        <dbReference type="ARBA" id="ARBA00022643"/>
    </source>
</evidence>
<dbReference type="InterPro" id="IPR017938">
    <property type="entry name" value="Riboflavin_synthase-like_b-brl"/>
</dbReference>
<dbReference type="Proteomes" id="UP000197596">
    <property type="component" value="Unassembled WGS sequence"/>
</dbReference>
<dbReference type="PRINTS" id="PR00409">
    <property type="entry name" value="PHDIOXRDTASE"/>
</dbReference>
<dbReference type="InterPro" id="IPR017927">
    <property type="entry name" value="FAD-bd_FR_type"/>
</dbReference>
<evidence type="ECO:0000256" key="6">
    <source>
        <dbReference type="ARBA" id="ARBA00023002"/>
    </source>
</evidence>
<keyword evidence="2" id="KW-0285">Flavoprotein</keyword>
<proteinExistence type="predicted"/>
<evidence type="ECO:0000256" key="1">
    <source>
        <dbReference type="ARBA" id="ARBA00001917"/>
    </source>
</evidence>
<dbReference type="GO" id="GO:0051537">
    <property type="term" value="F:2 iron, 2 sulfur cluster binding"/>
    <property type="evidence" value="ECO:0007669"/>
    <property type="project" value="UniProtKB-KW"/>
</dbReference>
<gene>
    <name evidence="11" type="ORF">CEJ42_19615</name>
</gene>
<dbReference type="SUPFAM" id="SSF52343">
    <property type="entry name" value="Ferredoxin reductase-like, C-terminal NADP-linked domain"/>
    <property type="match status" value="1"/>
</dbReference>
<organism evidence="11 12">
    <name type="scientific">Herbaspirillum robiniae</name>
    <dbReference type="NCBI Taxonomy" id="2014887"/>
    <lineage>
        <taxon>Bacteria</taxon>
        <taxon>Pseudomonadati</taxon>
        <taxon>Pseudomonadota</taxon>
        <taxon>Betaproteobacteria</taxon>
        <taxon>Burkholderiales</taxon>
        <taxon>Oxalobacteraceae</taxon>
        <taxon>Herbaspirillum</taxon>
    </lineage>
</organism>
<keyword evidence="7" id="KW-0408">Iron</keyword>
<evidence type="ECO:0000256" key="2">
    <source>
        <dbReference type="ARBA" id="ARBA00022630"/>
    </source>
</evidence>
<dbReference type="Pfam" id="PF00111">
    <property type="entry name" value="Fer2"/>
    <property type="match status" value="1"/>
</dbReference>
<dbReference type="InterPro" id="IPR036010">
    <property type="entry name" value="2Fe-2S_ferredoxin-like_sf"/>
</dbReference>
<evidence type="ECO:0000256" key="4">
    <source>
        <dbReference type="ARBA" id="ARBA00022714"/>
    </source>
</evidence>
<evidence type="ECO:0000259" key="10">
    <source>
        <dbReference type="PROSITE" id="PS51384"/>
    </source>
</evidence>
<dbReference type="SUPFAM" id="SSF63380">
    <property type="entry name" value="Riboflavin synthase domain-like"/>
    <property type="match status" value="1"/>
</dbReference>
<keyword evidence="5" id="KW-0479">Metal-binding</keyword>
<evidence type="ECO:0000259" key="9">
    <source>
        <dbReference type="PROSITE" id="PS51085"/>
    </source>
</evidence>
<dbReference type="GO" id="GO:0016491">
    <property type="term" value="F:oxidoreductase activity"/>
    <property type="evidence" value="ECO:0007669"/>
    <property type="project" value="UniProtKB-KW"/>
</dbReference>
<dbReference type="Gene3D" id="3.40.50.80">
    <property type="entry name" value="Nucleotide-binding domain of ferredoxin-NADP reductase (FNR) module"/>
    <property type="match status" value="1"/>
</dbReference>
<accession>A0A246WLP4</accession>
<keyword evidence="6" id="KW-0560">Oxidoreductase</keyword>
<comment type="cofactor">
    <cofactor evidence="1">
        <name>FMN</name>
        <dbReference type="ChEBI" id="CHEBI:58210"/>
    </cofactor>
</comment>
<dbReference type="InterPro" id="IPR006058">
    <property type="entry name" value="2Fe2S_fd_BS"/>
</dbReference>
<dbReference type="Gene3D" id="3.10.20.30">
    <property type="match status" value="1"/>
</dbReference>
<dbReference type="Pfam" id="PF22290">
    <property type="entry name" value="DmmA-like_N"/>
    <property type="match status" value="1"/>
</dbReference>
<evidence type="ECO:0000256" key="8">
    <source>
        <dbReference type="ARBA" id="ARBA00023014"/>
    </source>
</evidence>
<dbReference type="SUPFAM" id="SSF54292">
    <property type="entry name" value="2Fe-2S ferredoxin-like"/>
    <property type="match status" value="1"/>
</dbReference>
<keyword evidence="8" id="KW-0411">Iron-sulfur</keyword>
<evidence type="ECO:0000256" key="7">
    <source>
        <dbReference type="ARBA" id="ARBA00023004"/>
    </source>
</evidence>
<dbReference type="CDD" id="cd06185">
    <property type="entry name" value="PDR_like"/>
    <property type="match status" value="1"/>
</dbReference>
<dbReference type="RefSeq" id="WP_088752231.1">
    <property type="nucleotide sequence ID" value="NZ_NJGU01000011.1"/>
</dbReference>
<dbReference type="InterPro" id="IPR054582">
    <property type="entry name" value="DmmA-like_N"/>
</dbReference>
<dbReference type="InterPro" id="IPR012675">
    <property type="entry name" value="Beta-grasp_dom_sf"/>
</dbReference>
<evidence type="ECO:0000313" key="11">
    <source>
        <dbReference type="EMBL" id="OWY27269.1"/>
    </source>
</evidence>
<dbReference type="CDD" id="cd00207">
    <property type="entry name" value="fer2"/>
    <property type="match status" value="1"/>
</dbReference>
<evidence type="ECO:0000313" key="12">
    <source>
        <dbReference type="Proteomes" id="UP000197596"/>
    </source>
</evidence>